<dbReference type="InterPro" id="IPR008816">
    <property type="entry name" value="Gly_zipper_2TM_dom"/>
</dbReference>
<dbReference type="STRING" id="392500.Swoo_2695"/>
<dbReference type="AlphaFoldDB" id="B1KIC0"/>
<keyword evidence="2" id="KW-0472">Membrane</keyword>
<dbReference type="Proteomes" id="UP000002168">
    <property type="component" value="Chromosome"/>
</dbReference>
<evidence type="ECO:0000259" key="3">
    <source>
        <dbReference type="Pfam" id="PF05433"/>
    </source>
</evidence>
<organism evidence="4 5">
    <name type="scientific">Shewanella woodyi (strain ATCC 51908 / MS32)</name>
    <dbReference type="NCBI Taxonomy" id="392500"/>
    <lineage>
        <taxon>Bacteria</taxon>
        <taxon>Pseudomonadati</taxon>
        <taxon>Pseudomonadota</taxon>
        <taxon>Gammaproteobacteria</taxon>
        <taxon>Alteromonadales</taxon>
        <taxon>Shewanellaceae</taxon>
        <taxon>Shewanella</taxon>
    </lineage>
</organism>
<gene>
    <name evidence="4" type="ordered locus">Swoo_2695</name>
</gene>
<protein>
    <submittedName>
        <fullName evidence="4">17 kDa surface antigen</fullName>
    </submittedName>
</protein>
<dbReference type="eggNOG" id="COG3133">
    <property type="taxonomic scope" value="Bacteria"/>
</dbReference>
<accession>B1KIC0</accession>
<name>B1KIC0_SHEWM</name>
<reference evidence="4 5" key="1">
    <citation type="submission" date="2008-02" db="EMBL/GenBank/DDBJ databases">
        <title>Complete sequence of Shewanella woodyi ATCC 51908.</title>
        <authorList>
            <consortium name="US DOE Joint Genome Institute"/>
            <person name="Copeland A."/>
            <person name="Lucas S."/>
            <person name="Lapidus A."/>
            <person name="Glavina del Rio T."/>
            <person name="Dalin E."/>
            <person name="Tice H."/>
            <person name="Bruce D."/>
            <person name="Goodwin L."/>
            <person name="Pitluck S."/>
            <person name="Sims D."/>
            <person name="Brettin T."/>
            <person name="Detter J.C."/>
            <person name="Han C."/>
            <person name="Kuske C.R."/>
            <person name="Schmutz J."/>
            <person name="Larimer F."/>
            <person name="Land M."/>
            <person name="Hauser L."/>
            <person name="Kyrpides N."/>
            <person name="Lykidis A."/>
            <person name="Zhao J.-S."/>
            <person name="Richardson P."/>
        </authorList>
    </citation>
    <scope>NUCLEOTIDE SEQUENCE [LARGE SCALE GENOMIC DNA]</scope>
    <source>
        <strain evidence="5">ATCC 51908 / MS32</strain>
    </source>
</reference>
<evidence type="ECO:0000313" key="4">
    <source>
        <dbReference type="EMBL" id="ACA86971.1"/>
    </source>
</evidence>
<evidence type="ECO:0000256" key="2">
    <source>
        <dbReference type="ARBA" id="ARBA00023136"/>
    </source>
</evidence>
<dbReference type="PANTHER" id="PTHR35603:SF2">
    <property type="entry name" value="OUTER MEMBRANE LIPOPROTEIN"/>
    <property type="match status" value="1"/>
</dbReference>
<sequence length="160" mass="17265">MIMLKPWITCLAIVCLFIGVISPIEAGYKRNQAVAVEQVQYGSVVSVRNITQKQLVEDRNQGWKTFGGALIGGVVGHQFGGGSGQDVATVLGALIGAGVGNRYGDNSYYQELSLVELMIKQEDGKQVMIIQDLDPGMIFNAGDEVRVVYLQGSVRVDIAM</sequence>
<evidence type="ECO:0000256" key="1">
    <source>
        <dbReference type="ARBA" id="ARBA00004370"/>
    </source>
</evidence>
<comment type="subcellular location">
    <subcellularLocation>
        <location evidence="1">Membrane</location>
    </subcellularLocation>
</comment>
<evidence type="ECO:0000313" key="5">
    <source>
        <dbReference type="Proteomes" id="UP000002168"/>
    </source>
</evidence>
<dbReference type="GO" id="GO:0019867">
    <property type="term" value="C:outer membrane"/>
    <property type="evidence" value="ECO:0007669"/>
    <property type="project" value="InterPro"/>
</dbReference>
<proteinExistence type="predicted"/>
<dbReference type="KEGG" id="swd:Swoo_2695"/>
<dbReference type="InterPro" id="IPR051407">
    <property type="entry name" value="Bact_OM_lipoprot/Surf_antigen"/>
</dbReference>
<dbReference type="Pfam" id="PF05433">
    <property type="entry name" value="Rick_17kDa_Anti"/>
    <property type="match status" value="1"/>
</dbReference>
<feature type="domain" description="Glycine zipper 2TM" evidence="3">
    <location>
        <begin position="65"/>
        <end position="102"/>
    </location>
</feature>
<dbReference type="EMBL" id="CP000961">
    <property type="protein sequence ID" value="ACA86971.1"/>
    <property type="molecule type" value="Genomic_DNA"/>
</dbReference>
<dbReference type="PANTHER" id="PTHR35603">
    <property type="match status" value="1"/>
</dbReference>
<keyword evidence="5" id="KW-1185">Reference proteome</keyword>
<dbReference type="HOGENOM" id="CLU_090265_5_0_6"/>